<accession>A0A7W6CQ56</accession>
<gene>
    <name evidence="1" type="ORF">GGQ67_002796</name>
</gene>
<evidence type="ECO:0000313" key="1">
    <source>
        <dbReference type="EMBL" id="MBB3965128.1"/>
    </source>
</evidence>
<name>A0A7W6CQ56_9HYPH</name>
<keyword evidence="2" id="KW-1185">Reference proteome</keyword>
<protein>
    <submittedName>
        <fullName evidence="1">Uncharacterized protein</fullName>
    </submittedName>
</protein>
<proteinExistence type="predicted"/>
<dbReference type="Proteomes" id="UP000582090">
    <property type="component" value="Unassembled WGS sequence"/>
</dbReference>
<reference evidence="1 2" key="1">
    <citation type="submission" date="2020-08" db="EMBL/GenBank/DDBJ databases">
        <title>Genomic Encyclopedia of Type Strains, Phase IV (KMG-IV): sequencing the most valuable type-strain genomes for metagenomic binning, comparative biology and taxonomic classification.</title>
        <authorList>
            <person name="Goeker M."/>
        </authorList>
    </citation>
    <scope>NUCLEOTIDE SEQUENCE [LARGE SCALE GENOMIC DNA]</scope>
    <source>
        <strain evidence="1 2">DSM 26575</strain>
    </source>
</reference>
<dbReference type="AlphaFoldDB" id="A0A7W6CQ56"/>
<dbReference type="EMBL" id="JACIDW010000008">
    <property type="protein sequence ID" value="MBB3965128.1"/>
    <property type="molecule type" value="Genomic_DNA"/>
</dbReference>
<dbReference type="RefSeq" id="WP_183900720.1">
    <property type="nucleotide sequence ID" value="NZ_JACIDW010000008.1"/>
</dbReference>
<comment type="caution">
    <text evidence="1">The sequence shown here is derived from an EMBL/GenBank/DDBJ whole genome shotgun (WGS) entry which is preliminary data.</text>
</comment>
<organism evidence="1 2">
    <name type="scientific">Rhizobium metallidurans</name>
    <dbReference type="NCBI Taxonomy" id="1265931"/>
    <lineage>
        <taxon>Bacteria</taxon>
        <taxon>Pseudomonadati</taxon>
        <taxon>Pseudomonadota</taxon>
        <taxon>Alphaproteobacteria</taxon>
        <taxon>Hyphomicrobiales</taxon>
        <taxon>Rhizobiaceae</taxon>
        <taxon>Rhizobium/Agrobacterium group</taxon>
        <taxon>Rhizobium</taxon>
    </lineage>
</organism>
<sequence length="111" mass="12134">MSAASERREAMERAKHLLQTEGVIAAVEALVSVCRDPKAPAPARSTAGTSILRAGGFFDQKNSEPEKDLSQMSMQELRDFTNRLETEKQAVLRAVEAGALEQDDEKPDVFG</sequence>
<evidence type="ECO:0000313" key="2">
    <source>
        <dbReference type="Proteomes" id="UP000582090"/>
    </source>
</evidence>